<reference evidence="4" key="1">
    <citation type="journal article" date="2020" name="J Insects Food Feed">
        <title>The yellow mealworm (Tenebrio molitor) genome: a resource for the emerging insects as food and feed industry.</title>
        <authorList>
            <person name="Eriksson T."/>
            <person name="Andere A."/>
            <person name="Kelstrup H."/>
            <person name="Emery V."/>
            <person name="Picard C."/>
        </authorList>
    </citation>
    <scope>NUCLEOTIDE SEQUENCE</scope>
    <source>
        <strain evidence="4">Stoneville</strain>
        <tissue evidence="4">Whole head</tissue>
    </source>
</reference>
<organism evidence="4 5">
    <name type="scientific">Tenebrio molitor</name>
    <name type="common">Yellow mealworm beetle</name>
    <dbReference type="NCBI Taxonomy" id="7067"/>
    <lineage>
        <taxon>Eukaryota</taxon>
        <taxon>Metazoa</taxon>
        <taxon>Ecdysozoa</taxon>
        <taxon>Arthropoda</taxon>
        <taxon>Hexapoda</taxon>
        <taxon>Insecta</taxon>
        <taxon>Pterygota</taxon>
        <taxon>Neoptera</taxon>
        <taxon>Endopterygota</taxon>
        <taxon>Coleoptera</taxon>
        <taxon>Polyphaga</taxon>
        <taxon>Cucujiformia</taxon>
        <taxon>Tenebrionidae</taxon>
        <taxon>Tenebrio</taxon>
    </lineage>
</organism>
<evidence type="ECO:0000259" key="3">
    <source>
        <dbReference type="PROSITE" id="PS50240"/>
    </source>
</evidence>
<keyword evidence="1" id="KW-1015">Disulfide bond</keyword>
<evidence type="ECO:0000256" key="1">
    <source>
        <dbReference type="ARBA" id="ARBA00023157"/>
    </source>
</evidence>
<dbReference type="PROSITE" id="PS50240">
    <property type="entry name" value="TRYPSIN_DOM"/>
    <property type="match status" value="1"/>
</dbReference>
<proteinExistence type="predicted"/>
<dbReference type="PANTHER" id="PTHR24260:SF136">
    <property type="entry name" value="GH08193P-RELATED"/>
    <property type="match status" value="1"/>
</dbReference>
<dbReference type="InterPro" id="IPR009003">
    <property type="entry name" value="Peptidase_S1_PA"/>
</dbReference>
<evidence type="ECO:0000313" key="4">
    <source>
        <dbReference type="EMBL" id="KAH0819850.1"/>
    </source>
</evidence>
<dbReference type="AlphaFoldDB" id="A0A8J6HJD2"/>
<sequence>MKFLLVALLCIIPIWAKENLIRLPRISKGTRIIGGELANAGQFPWQAAIYKDTADGRYFCAGTLIGDQWVLTAAQCVYEAISFTIQLGSNQLQSTDENRLVLTTSTYVINDRFDPMTSLAHDVAVIKLRMPITFTDYIQPIVYANMGYIYPGRVVEAAGWGQTGDDTSGLVNDLNVVEVSIIDQHACQTYYGDQLWGSMVCAEGNYNEGICFGDIGGPLVTPALIGNHSVAVAIASFISANGCESLDPTGYTRIDSYNGWIKNATTYN</sequence>
<keyword evidence="2" id="KW-0732">Signal</keyword>
<dbReference type="GO" id="GO:0006508">
    <property type="term" value="P:proteolysis"/>
    <property type="evidence" value="ECO:0007669"/>
    <property type="project" value="InterPro"/>
</dbReference>
<evidence type="ECO:0000256" key="2">
    <source>
        <dbReference type="SAM" id="SignalP"/>
    </source>
</evidence>
<dbReference type="InterPro" id="IPR001314">
    <property type="entry name" value="Peptidase_S1A"/>
</dbReference>
<dbReference type="PRINTS" id="PR00722">
    <property type="entry name" value="CHYMOTRYPSIN"/>
</dbReference>
<dbReference type="GO" id="GO:0004252">
    <property type="term" value="F:serine-type endopeptidase activity"/>
    <property type="evidence" value="ECO:0007669"/>
    <property type="project" value="InterPro"/>
</dbReference>
<protein>
    <recommendedName>
        <fullName evidence="3">Peptidase S1 domain-containing protein</fullName>
    </recommendedName>
</protein>
<dbReference type="EMBL" id="JABDTM020013523">
    <property type="protein sequence ID" value="KAH0819850.1"/>
    <property type="molecule type" value="Genomic_DNA"/>
</dbReference>
<dbReference type="InterPro" id="IPR051333">
    <property type="entry name" value="CLIP_Serine_Protease"/>
</dbReference>
<comment type="caution">
    <text evidence="4">The sequence shown here is derived from an EMBL/GenBank/DDBJ whole genome shotgun (WGS) entry which is preliminary data.</text>
</comment>
<feature type="domain" description="Peptidase S1" evidence="3">
    <location>
        <begin position="32"/>
        <end position="266"/>
    </location>
</feature>
<gene>
    <name evidence="4" type="ORF">GEV33_002941</name>
</gene>
<dbReference type="Pfam" id="PF00089">
    <property type="entry name" value="Trypsin"/>
    <property type="match status" value="1"/>
</dbReference>
<evidence type="ECO:0000313" key="5">
    <source>
        <dbReference type="Proteomes" id="UP000719412"/>
    </source>
</evidence>
<dbReference type="InterPro" id="IPR043504">
    <property type="entry name" value="Peptidase_S1_PA_chymotrypsin"/>
</dbReference>
<dbReference type="FunFam" id="2.40.10.10:FF:000068">
    <property type="entry name" value="transmembrane protease serine 2"/>
    <property type="match status" value="1"/>
</dbReference>
<dbReference type="Proteomes" id="UP000719412">
    <property type="component" value="Unassembled WGS sequence"/>
</dbReference>
<keyword evidence="5" id="KW-1185">Reference proteome</keyword>
<dbReference type="SUPFAM" id="SSF50494">
    <property type="entry name" value="Trypsin-like serine proteases"/>
    <property type="match status" value="1"/>
</dbReference>
<dbReference type="InterPro" id="IPR001254">
    <property type="entry name" value="Trypsin_dom"/>
</dbReference>
<dbReference type="CDD" id="cd00190">
    <property type="entry name" value="Tryp_SPc"/>
    <property type="match status" value="1"/>
</dbReference>
<reference evidence="4" key="2">
    <citation type="submission" date="2021-08" db="EMBL/GenBank/DDBJ databases">
        <authorList>
            <person name="Eriksson T."/>
        </authorList>
    </citation>
    <scope>NUCLEOTIDE SEQUENCE</scope>
    <source>
        <strain evidence="4">Stoneville</strain>
        <tissue evidence="4">Whole head</tissue>
    </source>
</reference>
<feature type="chain" id="PRO_5035241227" description="Peptidase S1 domain-containing protein" evidence="2">
    <location>
        <begin position="17"/>
        <end position="268"/>
    </location>
</feature>
<accession>A0A8J6HJD2</accession>
<name>A0A8J6HJD2_TENMO</name>
<dbReference type="Gene3D" id="2.40.10.10">
    <property type="entry name" value="Trypsin-like serine proteases"/>
    <property type="match status" value="1"/>
</dbReference>
<feature type="signal peptide" evidence="2">
    <location>
        <begin position="1"/>
        <end position="16"/>
    </location>
</feature>
<dbReference type="PANTHER" id="PTHR24260">
    <property type="match status" value="1"/>
</dbReference>
<dbReference type="SMART" id="SM00020">
    <property type="entry name" value="Tryp_SPc"/>
    <property type="match status" value="1"/>
</dbReference>